<comment type="caution">
    <text evidence="1">The sequence shown here is derived from an EMBL/GenBank/DDBJ whole genome shotgun (WGS) entry which is preliminary data.</text>
</comment>
<organism evidence="1 2">
    <name type="scientific">Phanerochaete sordida</name>
    <dbReference type="NCBI Taxonomy" id="48140"/>
    <lineage>
        <taxon>Eukaryota</taxon>
        <taxon>Fungi</taxon>
        <taxon>Dikarya</taxon>
        <taxon>Basidiomycota</taxon>
        <taxon>Agaricomycotina</taxon>
        <taxon>Agaricomycetes</taxon>
        <taxon>Polyporales</taxon>
        <taxon>Phanerochaetaceae</taxon>
        <taxon>Phanerochaete</taxon>
    </lineage>
</organism>
<evidence type="ECO:0000313" key="2">
    <source>
        <dbReference type="Proteomes" id="UP000703269"/>
    </source>
</evidence>
<keyword evidence="2" id="KW-1185">Reference proteome</keyword>
<dbReference type="AlphaFoldDB" id="A0A9P3LBV0"/>
<dbReference type="Proteomes" id="UP000703269">
    <property type="component" value="Unassembled WGS sequence"/>
</dbReference>
<gene>
    <name evidence="1" type="ORF">PsYK624_042950</name>
</gene>
<sequence>MLELPNAGGEKIDGAACVDLPDSWLHVRSLLKFLYGFTTVVHEKCHHGTLDVVSGPLILATKYEMDDIRRQLVPVLERDWPSAYSDWMQVETELGERLTRTRARPIDERQSPAMAVQIGTQARIRSILPAAYYDLSRILLRPPPPANVDYYYQSRWVNSALLERDDLERLAVGRERIGYYVRQQLHPNVLQAATAPAHMEQLAFSCTAGGGTARVCTPILKYWWAARRQSASRWELVLQDPVREIEVLADGVLDLTKWSWGGDLTDACVSCRGGFARVLRSEAESLWKKLPEFFQLDSLPF</sequence>
<evidence type="ECO:0000313" key="1">
    <source>
        <dbReference type="EMBL" id="GJE88212.1"/>
    </source>
</evidence>
<reference evidence="1 2" key="1">
    <citation type="submission" date="2021-08" db="EMBL/GenBank/DDBJ databases">
        <title>Draft Genome Sequence of Phanerochaete sordida strain YK-624.</title>
        <authorList>
            <person name="Mori T."/>
            <person name="Dohra H."/>
            <person name="Suzuki T."/>
            <person name="Kawagishi H."/>
            <person name="Hirai H."/>
        </authorList>
    </citation>
    <scope>NUCLEOTIDE SEQUENCE [LARGE SCALE GENOMIC DNA]</scope>
    <source>
        <strain evidence="1 2">YK-624</strain>
    </source>
</reference>
<dbReference type="EMBL" id="BPQB01000008">
    <property type="protein sequence ID" value="GJE88212.1"/>
    <property type="molecule type" value="Genomic_DNA"/>
</dbReference>
<accession>A0A9P3LBV0</accession>
<name>A0A9P3LBV0_9APHY</name>
<dbReference type="OrthoDB" id="3218112at2759"/>
<proteinExistence type="predicted"/>
<protein>
    <submittedName>
        <fullName evidence="1">Uncharacterized protein</fullName>
    </submittedName>
</protein>